<dbReference type="Proteomes" id="UP000078597">
    <property type="component" value="Unassembled WGS sequence"/>
</dbReference>
<organism evidence="2 4">
    <name type="scientific">Plasmodium malariae</name>
    <dbReference type="NCBI Taxonomy" id="5858"/>
    <lineage>
        <taxon>Eukaryota</taxon>
        <taxon>Sar</taxon>
        <taxon>Alveolata</taxon>
        <taxon>Apicomplexa</taxon>
        <taxon>Aconoidasida</taxon>
        <taxon>Haemosporida</taxon>
        <taxon>Plasmodiidae</taxon>
        <taxon>Plasmodium</taxon>
        <taxon>Plasmodium (Plasmodium)</taxon>
    </lineage>
</organism>
<evidence type="ECO:0000256" key="1">
    <source>
        <dbReference type="SAM" id="MobiDB-lite"/>
    </source>
</evidence>
<dbReference type="VEuPathDB" id="PlasmoDB:PmUG01_13056400"/>
<accession>A0A1C3KG00</accession>
<reference evidence="2" key="1">
    <citation type="submission" date="2016-05" db="EMBL/GenBank/DDBJ databases">
        <authorList>
            <person name="Lavstsen T."/>
            <person name="Jespersen J.S."/>
        </authorList>
    </citation>
    <scope>NUCLEOTIDE SEQUENCE [LARGE SCALE GENOMIC DNA]</scope>
</reference>
<proteinExistence type="predicted"/>
<dbReference type="AlphaFoldDB" id="A0A1A8WAE3"/>
<name>A0A1A8WAE3_PLAMA</name>
<reference evidence="3 5" key="3">
    <citation type="submission" date="2016-06" db="EMBL/GenBank/DDBJ databases">
        <authorList>
            <consortium name="Pathogen Informatics"/>
        </authorList>
    </citation>
    <scope>NUCLEOTIDE SEQUENCE [LARGE SCALE GENOMIC DNA]</scope>
    <source>
        <strain evidence="3">PmlGA01</strain>
    </source>
</reference>
<dbReference type="Proteomes" id="UP000219799">
    <property type="component" value="Chromosome 13"/>
</dbReference>
<reference evidence="4" key="2">
    <citation type="submission" date="2016-05" db="EMBL/GenBank/DDBJ databases">
        <authorList>
            <person name="Naeem Raeece"/>
        </authorList>
    </citation>
    <scope>NUCLEOTIDE SEQUENCE [LARGE SCALE GENOMIC DNA]</scope>
</reference>
<dbReference type="EMBL" id="FLQW01001515">
    <property type="protein sequence ID" value="SBS89982.1"/>
    <property type="molecule type" value="Genomic_DNA"/>
</dbReference>
<evidence type="ECO:0000313" key="3">
    <source>
        <dbReference type="EMBL" id="SBT72584.1"/>
    </source>
</evidence>
<feature type="region of interest" description="Disordered" evidence="1">
    <location>
        <begin position="1"/>
        <end position="23"/>
    </location>
</feature>
<protein>
    <submittedName>
        <fullName evidence="2">Uncharacterized protein</fullName>
    </submittedName>
</protein>
<dbReference type="EMBL" id="LT594501">
    <property type="protein sequence ID" value="SBT72584.1"/>
    <property type="molecule type" value="Genomic_DNA"/>
</dbReference>
<evidence type="ECO:0000313" key="5">
    <source>
        <dbReference type="Proteomes" id="UP000219799"/>
    </source>
</evidence>
<evidence type="ECO:0000313" key="4">
    <source>
        <dbReference type="Proteomes" id="UP000078597"/>
    </source>
</evidence>
<feature type="compositionally biased region" description="Basic and acidic residues" evidence="1">
    <location>
        <begin position="14"/>
        <end position="23"/>
    </location>
</feature>
<feature type="region of interest" description="Disordered" evidence="1">
    <location>
        <begin position="46"/>
        <end position="68"/>
    </location>
</feature>
<sequence>MESTNSNEEGFTDIPKKKENEEIVSSEHIENDILEKYDIFSNVYTSSDNSSFVDSEEDTSSKNLGFYK</sequence>
<evidence type="ECO:0000313" key="2">
    <source>
        <dbReference type="EMBL" id="SBS89982.1"/>
    </source>
</evidence>
<gene>
    <name evidence="3" type="primary">PmlGA01_130049800</name>
    <name evidence="2" type="ORF">PMALA_028120</name>
    <name evidence="3" type="ORF">PMLGA01_130049800</name>
</gene>
<accession>A0A1A8WAE3</accession>